<dbReference type="EMBL" id="BAZW01000112">
    <property type="protein sequence ID" value="GAO27842.1"/>
    <property type="molecule type" value="Genomic_DNA"/>
</dbReference>
<comment type="caution">
    <text evidence="2">The sequence shown here is derived from an EMBL/GenBank/DDBJ whole genome shotgun (WGS) entry which is preliminary data.</text>
</comment>
<gene>
    <name evidence="2" type="ORF">JCM15548_14699</name>
</gene>
<keyword evidence="1" id="KW-1133">Transmembrane helix</keyword>
<evidence type="ECO:0000256" key="1">
    <source>
        <dbReference type="SAM" id="Phobius"/>
    </source>
</evidence>
<reference evidence="2 3" key="1">
    <citation type="journal article" date="2015" name="Microbes Environ.">
        <title>Distribution and evolution of nitrogen fixation genes in the phylum bacteroidetes.</title>
        <authorList>
            <person name="Inoue J."/>
            <person name="Oshima K."/>
            <person name="Suda W."/>
            <person name="Sakamoto M."/>
            <person name="Iino T."/>
            <person name="Noda S."/>
            <person name="Hongoh Y."/>
            <person name="Hattori M."/>
            <person name="Ohkuma M."/>
        </authorList>
    </citation>
    <scope>NUCLEOTIDE SEQUENCE [LARGE SCALE GENOMIC DNA]</scope>
    <source>
        <strain evidence="2">JCM 15548</strain>
    </source>
</reference>
<organism evidence="2 3">
    <name type="scientific">Geofilum rubicundum JCM 15548</name>
    <dbReference type="NCBI Taxonomy" id="1236989"/>
    <lineage>
        <taxon>Bacteria</taxon>
        <taxon>Pseudomonadati</taxon>
        <taxon>Bacteroidota</taxon>
        <taxon>Bacteroidia</taxon>
        <taxon>Marinilabiliales</taxon>
        <taxon>Marinilabiliaceae</taxon>
        <taxon>Geofilum</taxon>
    </lineage>
</organism>
<keyword evidence="1" id="KW-0812">Transmembrane</keyword>
<keyword evidence="1" id="KW-0472">Membrane</keyword>
<keyword evidence="3" id="KW-1185">Reference proteome</keyword>
<accession>A0A0E9LQE7</accession>
<dbReference type="STRING" id="1236989.JCM15548_14699"/>
<feature type="transmembrane region" description="Helical" evidence="1">
    <location>
        <begin position="100"/>
        <end position="119"/>
    </location>
</feature>
<dbReference type="AlphaFoldDB" id="A0A0E9LQE7"/>
<evidence type="ECO:0000313" key="3">
    <source>
        <dbReference type="Proteomes" id="UP000032900"/>
    </source>
</evidence>
<dbReference type="Proteomes" id="UP000032900">
    <property type="component" value="Unassembled WGS sequence"/>
</dbReference>
<name>A0A0E9LQE7_9BACT</name>
<dbReference type="RefSeq" id="WP_062128944.1">
    <property type="nucleotide sequence ID" value="NZ_BAZW01000112.1"/>
</dbReference>
<dbReference type="OrthoDB" id="1119089at2"/>
<proteinExistence type="predicted"/>
<feature type="transmembrane region" description="Helical" evidence="1">
    <location>
        <begin position="7"/>
        <end position="23"/>
    </location>
</feature>
<evidence type="ECO:0000313" key="2">
    <source>
        <dbReference type="EMBL" id="GAO27842.1"/>
    </source>
</evidence>
<feature type="transmembrane region" description="Helical" evidence="1">
    <location>
        <begin position="131"/>
        <end position="149"/>
    </location>
</feature>
<feature type="transmembrane region" description="Helical" evidence="1">
    <location>
        <begin position="29"/>
        <end position="49"/>
    </location>
</feature>
<sequence>MKKAEIIIATLSIIALGMNLLFIPGSGALTVLTLLILSTIYFYFGFALFNDIRLRQVLKKDSYRDISSLRILGAVGAGLALSSTTNGIMFQFQSWPGADFILGAGLVGLSIVTTIGIIKYSKNKSDYYTRILKRTVILGGLGLILMFMPKTTWIEIKYRNQPEYVEALKNAMADPENKELWDIVERERERQRKYSGERLESQD</sequence>
<feature type="transmembrane region" description="Helical" evidence="1">
    <location>
        <begin position="69"/>
        <end position="88"/>
    </location>
</feature>
<protein>
    <submittedName>
        <fullName evidence="2">Uncharacterized protein</fullName>
    </submittedName>
</protein>